<dbReference type="EMBL" id="RBXL01000001">
    <property type="protein sequence ID" value="RKT47676.1"/>
    <property type="molecule type" value="Genomic_DNA"/>
</dbReference>
<comment type="caution">
    <text evidence="3">The sequence shown here is derived from an EMBL/GenBank/DDBJ whole genome shotgun (WGS) entry which is preliminary data.</text>
</comment>
<accession>A0A495VE57</accession>
<dbReference type="Gene3D" id="3.30.70.1290">
    <property type="entry name" value="Transposase IS200-like"/>
    <property type="match status" value="1"/>
</dbReference>
<dbReference type="NCBIfam" id="NF047646">
    <property type="entry name" value="REP_Tyr_transpos"/>
    <property type="match status" value="1"/>
</dbReference>
<dbReference type="InterPro" id="IPR036515">
    <property type="entry name" value="Transposase_17_sf"/>
</dbReference>
<dbReference type="GO" id="GO:0006313">
    <property type="term" value="P:DNA transposition"/>
    <property type="evidence" value="ECO:0007669"/>
    <property type="project" value="InterPro"/>
</dbReference>
<sequence length="241" mass="27236">MDATGPSRSVSSGQPSTPTDARWRSRTFLPHFDVPGLVQHITFHLADSLPKEALRRMQTEVDLMPESVRAVARRQRIQELLDQGIGSCVLRHPECAEIVQASLLFGDGERYRLCAWVVMPNHVHVLIEQVAGWPLWKVVKAWKRHSSRQIHRLGFGIGESHRTGEEVDCKSTTPGGSALWQRDYWDRYIRNDRHFVAAKQYVEANPVAAGLVGSAEEWPWGSAWFNRLSREPPSSPNGSKP</sequence>
<dbReference type="PANTHER" id="PTHR36966">
    <property type="entry name" value="REP-ASSOCIATED TYROSINE TRANSPOSASE"/>
    <property type="match status" value="1"/>
</dbReference>
<dbReference type="SUPFAM" id="SSF143422">
    <property type="entry name" value="Transposase IS200-like"/>
    <property type="match status" value="1"/>
</dbReference>
<dbReference type="GO" id="GO:0004803">
    <property type="term" value="F:transposase activity"/>
    <property type="evidence" value="ECO:0007669"/>
    <property type="project" value="InterPro"/>
</dbReference>
<organism evidence="3 4">
    <name type="scientific">Thiocapsa rosea</name>
    <dbReference type="NCBI Taxonomy" id="69360"/>
    <lineage>
        <taxon>Bacteria</taxon>
        <taxon>Pseudomonadati</taxon>
        <taxon>Pseudomonadota</taxon>
        <taxon>Gammaproteobacteria</taxon>
        <taxon>Chromatiales</taxon>
        <taxon>Chromatiaceae</taxon>
        <taxon>Thiocapsa</taxon>
    </lineage>
</organism>
<reference evidence="3 4" key="1">
    <citation type="submission" date="2018-10" db="EMBL/GenBank/DDBJ databases">
        <title>Genomic Encyclopedia of Archaeal and Bacterial Type Strains, Phase II (KMG-II): from individual species to whole genera.</title>
        <authorList>
            <person name="Goeker M."/>
        </authorList>
    </citation>
    <scope>NUCLEOTIDE SEQUENCE [LARGE SCALE GENOMIC DNA]</scope>
    <source>
        <strain evidence="3 4">DSM 235</strain>
    </source>
</reference>
<dbReference type="AlphaFoldDB" id="A0A495VE57"/>
<evidence type="ECO:0000313" key="3">
    <source>
        <dbReference type="EMBL" id="RKT47676.1"/>
    </source>
</evidence>
<dbReference type="InterPro" id="IPR002686">
    <property type="entry name" value="Transposase_17"/>
</dbReference>
<evidence type="ECO:0000313" key="4">
    <source>
        <dbReference type="Proteomes" id="UP000274556"/>
    </source>
</evidence>
<feature type="domain" description="Transposase IS200-like" evidence="2">
    <location>
        <begin position="34"/>
        <end position="205"/>
    </location>
</feature>
<evidence type="ECO:0000259" key="2">
    <source>
        <dbReference type="SMART" id="SM01321"/>
    </source>
</evidence>
<keyword evidence="4" id="KW-1185">Reference proteome</keyword>
<evidence type="ECO:0000256" key="1">
    <source>
        <dbReference type="SAM" id="MobiDB-lite"/>
    </source>
</evidence>
<dbReference type="SMART" id="SM01321">
    <property type="entry name" value="Y1_Tnp"/>
    <property type="match status" value="1"/>
</dbReference>
<protein>
    <submittedName>
        <fullName evidence="3">Transposase IS200 family protein</fullName>
    </submittedName>
</protein>
<dbReference type="InterPro" id="IPR052715">
    <property type="entry name" value="RAYT_transposase"/>
</dbReference>
<name>A0A495VE57_9GAMM</name>
<proteinExistence type="predicted"/>
<dbReference type="Pfam" id="PF01797">
    <property type="entry name" value="Y1_Tnp"/>
    <property type="match status" value="1"/>
</dbReference>
<dbReference type="PANTHER" id="PTHR36966:SF1">
    <property type="entry name" value="REP-ASSOCIATED TYROSINE TRANSPOSASE"/>
    <property type="match status" value="1"/>
</dbReference>
<gene>
    <name evidence="3" type="ORF">BDD21_5280</name>
</gene>
<dbReference type="GO" id="GO:0043565">
    <property type="term" value="F:sequence-specific DNA binding"/>
    <property type="evidence" value="ECO:0007669"/>
    <property type="project" value="TreeGrafter"/>
</dbReference>
<feature type="compositionally biased region" description="Polar residues" evidence="1">
    <location>
        <begin position="1"/>
        <end position="19"/>
    </location>
</feature>
<feature type="region of interest" description="Disordered" evidence="1">
    <location>
        <begin position="1"/>
        <end position="22"/>
    </location>
</feature>
<dbReference type="OrthoDB" id="9794403at2"/>
<dbReference type="Proteomes" id="UP000274556">
    <property type="component" value="Unassembled WGS sequence"/>
</dbReference>